<protein>
    <submittedName>
        <fullName evidence="1">Uncharacterized protein</fullName>
    </submittedName>
</protein>
<dbReference type="AlphaFoldDB" id="A0A0A8XTW6"/>
<reference evidence="1" key="2">
    <citation type="journal article" date="2015" name="Data Brief">
        <title>Shoot transcriptome of the giant reed, Arundo donax.</title>
        <authorList>
            <person name="Barrero R.A."/>
            <person name="Guerrero F.D."/>
            <person name="Moolhuijzen P."/>
            <person name="Goolsby J.A."/>
            <person name="Tidwell J."/>
            <person name="Bellgard S.E."/>
            <person name="Bellgard M.I."/>
        </authorList>
    </citation>
    <scope>NUCLEOTIDE SEQUENCE</scope>
    <source>
        <tissue evidence="1">Shoot tissue taken approximately 20 cm above the soil surface</tissue>
    </source>
</reference>
<organism evidence="1">
    <name type="scientific">Arundo donax</name>
    <name type="common">Giant reed</name>
    <name type="synonym">Donax arundinaceus</name>
    <dbReference type="NCBI Taxonomy" id="35708"/>
    <lineage>
        <taxon>Eukaryota</taxon>
        <taxon>Viridiplantae</taxon>
        <taxon>Streptophyta</taxon>
        <taxon>Embryophyta</taxon>
        <taxon>Tracheophyta</taxon>
        <taxon>Spermatophyta</taxon>
        <taxon>Magnoliopsida</taxon>
        <taxon>Liliopsida</taxon>
        <taxon>Poales</taxon>
        <taxon>Poaceae</taxon>
        <taxon>PACMAD clade</taxon>
        <taxon>Arundinoideae</taxon>
        <taxon>Arundineae</taxon>
        <taxon>Arundo</taxon>
    </lineage>
</organism>
<evidence type="ECO:0000313" key="1">
    <source>
        <dbReference type="EMBL" id="JAD17444.1"/>
    </source>
</evidence>
<reference evidence="1" key="1">
    <citation type="submission" date="2014-09" db="EMBL/GenBank/DDBJ databases">
        <authorList>
            <person name="Magalhaes I.L.F."/>
            <person name="Oliveira U."/>
            <person name="Santos F.R."/>
            <person name="Vidigal T.H.D.A."/>
            <person name="Brescovit A.D."/>
            <person name="Santos A.J."/>
        </authorList>
    </citation>
    <scope>NUCLEOTIDE SEQUENCE</scope>
    <source>
        <tissue evidence="1">Shoot tissue taken approximately 20 cm above the soil surface</tissue>
    </source>
</reference>
<proteinExistence type="predicted"/>
<sequence>MPKIDPNSFRQWMVIAWYIFLLPLRQQKCYLVLDGMTSMELSPRVFFFVCTE</sequence>
<dbReference type="EMBL" id="GBRH01280451">
    <property type="protein sequence ID" value="JAD17444.1"/>
    <property type="molecule type" value="Transcribed_RNA"/>
</dbReference>
<name>A0A0A8XTW6_ARUDO</name>
<accession>A0A0A8XTW6</accession>